<dbReference type="Gene3D" id="3.20.20.70">
    <property type="entry name" value="Aldolase class I"/>
    <property type="match status" value="2"/>
</dbReference>
<keyword evidence="2 9" id="KW-0808">Transferase</keyword>
<feature type="binding site" evidence="9">
    <location>
        <position position="273"/>
    </location>
    <ligand>
        <name>Mg(2+)</name>
        <dbReference type="ChEBI" id="CHEBI:18420"/>
    </ligand>
</feature>
<evidence type="ECO:0000256" key="5">
    <source>
        <dbReference type="ARBA" id="ARBA00022977"/>
    </source>
</evidence>
<evidence type="ECO:0000256" key="8">
    <source>
        <dbReference type="ARBA" id="ARBA00047883"/>
    </source>
</evidence>
<evidence type="ECO:0000313" key="13">
    <source>
        <dbReference type="EMBL" id="RRG19161.1"/>
    </source>
</evidence>
<feature type="binding site" evidence="9">
    <location>
        <position position="340"/>
    </location>
    <ligand>
        <name>4-amino-2-methyl-5-(diphosphooxymethyl)pyrimidine</name>
        <dbReference type="ChEBI" id="CHEBI:57841"/>
    </ligand>
</feature>
<name>A0A425XWY7_9BACT</name>
<keyword evidence="4 9" id="KW-0460">Magnesium</keyword>
<dbReference type="RefSeq" id="WP_125031959.1">
    <property type="nucleotide sequence ID" value="NZ_JAPXVP010000021.1"/>
</dbReference>
<dbReference type="PANTHER" id="PTHR20857">
    <property type="entry name" value="THIAMINE-PHOSPHATE PYROPHOSPHORYLASE"/>
    <property type="match status" value="1"/>
</dbReference>
<dbReference type="AlphaFoldDB" id="A0A425XWY7"/>
<evidence type="ECO:0000256" key="2">
    <source>
        <dbReference type="ARBA" id="ARBA00022679"/>
    </source>
</evidence>
<dbReference type="HAMAP" id="MF_00097">
    <property type="entry name" value="TMP_synthase"/>
    <property type="match status" value="1"/>
</dbReference>
<feature type="domain" description="Thiamine phosphate synthase/TenI" evidence="12">
    <location>
        <begin position="5"/>
        <end position="177"/>
    </location>
</feature>
<feature type="domain" description="Thiamine phosphate synthase/TenI" evidence="12">
    <location>
        <begin position="214"/>
        <end position="395"/>
    </location>
</feature>
<dbReference type="InterPro" id="IPR036206">
    <property type="entry name" value="ThiamineP_synth_sf"/>
</dbReference>
<comment type="caution">
    <text evidence="13">The sequence shown here is derived from an EMBL/GenBank/DDBJ whole genome shotgun (WGS) entry which is preliminary data.</text>
</comment>
<dbReference type="GO" id="GO:0005737">
    <property type="term" value="C:cytoplasm"/>
    <property type="evidence" value="ECO:0007669"/>
    <property type="project" value="TreeGrafter"/>
</dbReference>
<dbReference type="EC" id="2.5.1.3" evidence="9"/>
<dbReference type="EMBL" id="QQWG01000024">
    <property type="protein sequence ID" value="RRG19161.1"/>
    <property type="molecule type" value="Genomic_DNA"/>
</dbReference>
<evidence type="ECO:0000256" key="1">
    <source>
        <dbReference type="ARBA" id="ARBA00005165"/>
    </source>
</evidence>
<comment type="caution">
    <text evidence="9">Lacks conserved residue(s) required for the propagation of feature annotation.</text>
</comment>
<feature type="binding site" evidence="9">
    <location>
        <position position="292"/>
    </location>
    <ligand>
        <name>Mg(2+)</name>
        <dbReference type="ChEBI" id="CHEBI:18420"/>
    </ligand>
</feature>
<evidence type="ECO:0000313" key="14">
    <source>
        <dbReference type="Proteomes" id="UP000285794"/>
    </source>
</evidence>
<evidence type="ECO:0000256" key="10">
    <source>
        <dbReference type="RuleBase" id="RU003826"/>
    </source>
</evidence>
<comment type="similarity">
    <text evidence="9 10">Belongs to the thiamine-phosphate synthase family.</text>
</comment>
<comment type="pathway">
    <text evidence="1 9 11">Cofactor biosynthesis; thiamine diphosphate biosynthesis; thiamine phosphate from 4-amino-2-methyl-5-diphosphomethylpyrimidine and 4-methyl-5-(2-phosphoethyl)-thiazole: step 1/1.</text>
</comment>
<dbReference type="GO" id="GO:0004789">
    <property type="term" value="F:thiamine-phosphate diphosphorylase activity"/>
    <property type="evidence" value="ECO:0007669"/>
    <property type="project" value="UniProtKB-UniRule"/>
</dbReference>
<dbReference type="NCBIfam" id="TIGR00693">
    <property type="entry name" value="thiE"/>
    <property type="match status" value="1"/>
</dbReference>
<evidence type="ECO:0000256" key="3">
    <source>
        <dbReference type="ARBA" id="ARBA00022723"/>
    </source>
</evidence>
<keyword evidence="5 9" id="KW-0784">Thiamine biosynthesis</keyword>
<comment type="catalytic activity">
    <reaction evidence="6 9 10">
        <text>4-methyl-5-(2-phosphooxyethyl)-thiazole + 4-amino-2-methyl-5-(diphosphooxymethyl)pyrimidine + H(+) = thiamine phosphate + diphosphate</text>
        <dbReference type="Rhea" id="RHEA:22328"/>
        <dbReference type="ChEBI" id="CHEBI:15378"/>
        <dbReference type="ChEBI" id="CHEBI:33019"/>
        <dbReference type="ChEBI" id="CHEBI:37575"/>
        <dbReference type="ChEBI" id="CHEBI:57841"/>
        <dbReference type="ChEBI" id="CHEBI:58296"/>
        <dbReference type="EC" id="2.5.1.3"/>
    </reaction>
</comment>
<dbReference type="GO" id="GO:0009228">
    <property type="term" value="P:thiamine biosynthetic process"/>
    <property type="evidence" value="ECO:0007669"/>
    <property type="project" value="UniProtKB-KW"/>
</dbReference>
<evidence type="ECO:0000256" key="6">
    <source>
        <dbReference type="ARBA" id="ARBA00047334"/>
    </source>
</evidence>
<gene>
    <name evidence="9" type="primary">thiE</name>
    <name evidence="13" type="ORF">DWB61_16290</name>
</gene>
<dbReference type="PANTHER" id="PTHR20857:SF15">
    <property type="entry name" value="THIAMINE-PHOSPHATE SYNTHASE"/>
    <property type="match status" value="1"/>
</dbReference>
<feature type="binding site" evidence="9">
    <location>
        <begin position="240"/>
        <end position="244"/>
    </location>
    <ligand>
        <name>4-amino-2-methyl-5-(diphosphooxymethyl)pyrimidine</name>
        <dbReference type="ChEBI" id="CHEBI:57841"/>
    </ligand>
</feature>
<feature type="binding site" evidence="9">
    <location>
        <begin position="337"/>
        <end position="339"/>
    </location>
    <ligand>
        <name>2-[(2R,5Z)-2-carboxy-4-methylthiazol-5(2H)-ylidene]ethyl phosphate</name>
        <dbReference type="ChEBI" id="CHEBI:62899"/>
    </ligand>
</feature>
<feature type="binding site" evidence="9">
    <location>
        <position position="311"/>
    </location>
    <ligand>
        <name>4-amino-2-methyl-5-(diphosphooxymethyl)pyrimidine</name>
        <dbReference type="ChEBI" id="CHEBI:57841"/>
    </ligand>
</feature>
<keyword evidence="14" id="KW-1185">Reference proteome</keyword>
<comment type="cofactor">
    <cofactor evidence="9">
        <name>Mg(2+)</name>
        <dbReference type="ChEBI" id="CHEBI:18420"/>
    </cofactor>
    <text evidence="9">Binds 1 Mg(2+) ion per subunit.</text>
</comment>
<accession>A0A425XWY7</accession>
<keyword evidence="3 9" id="KW-0479">Metal-binding</keyword>
<reference evidence="13 14" key="1">
    <citation type="submission" date="2018-07" db="EMBL/GenBank/DDBJ databases">
        <title>Draft genome sequence of Ancylomarina sp. M1P.</title>
        <authorList>
            <person name="Yadav S."/>
            <person name="Villanueva L."/>
            <person name="Damste J.S.S."/>
        </authorList>
    </citation>
    <scope>NUCLEOTIDE SEQUENCE [LARGE SCALE GENOMIC DNA]</scope>
    <source>
        <strain evidence="13 14">M1P</strain>
    </source>
</reference>
<feature type="binding site" evidence="9">
    <location>
        <position position="373"/>
    </location>
    <ligand>
        <name>2-[(2R,5Z)-2-carboxy-4-methylthiazol-5(2H)-ylidene]ethyl phosphate</name>
        <dbReference type="ChEBI" id="CHEBI:62899"/>
    </ligand>
</feature>
<evidence type="ECO:0000256" key="9">
    <source>
        <dbReference type="HAMAP-Rule" id="MF_00097"/>
    </source>
</evidence>
<dbReference type="OrthoDB" id="9812206at2"/>
<dbReference type="GO" id="GO:0009229">
    <property type="term" value="P:thiamine diphosphate biosynthetic process"/>
    <property type="evidence" value="ECO:0007669"/>
    <property type="project" value="UniProtKB-UniRule"/>
</dbReference>
<dbReference type="Proteomes" id="UP000285794">
    <property type="component" value="Unassembled WGS sequence"/>
</dbReference>
<organism evidence="13 14">
    <name type="scientific">Ancylomarina euxinus</name>
    <dbReference type="NCBI Taxonomy" id="2283627"/>
    <lineage>
        <taxon>Bacteria</taxon>
        <taxon>Pseudomonadati</taxon>
        <taxon>Bacteroidota</taxon>
        <taxon>Bacteroidia</taxon>
        <taxon>Marinilabiliales</taxon>
        <taxon>Marinifilaceae</taxon>
        <taxon>Ancylomarina</taxon>
    </lineage>
</organism>
<feature type="binding site" evidence="9">
    <location>
        <position position="272"/>
    </location>
    <ligand>
        <name>4-amino-2-methyl-5-(diphosphooxymethyl)pyrimidine</name>
        <dbReference type="ChEBI" id="CHEBI:57841"/>
    </ligand>
</feature>
<evidence type="ECO:0000256" key="11">
    <source>
        <dbReference type="RuleBase" id="RU004253"/>
    </source>
</evidence>
<dbReference type="UniPathway" id="UPA00060">
    <property type="reaction ID" value="UER00141"/>
</dbReference>
<dbReference type="InterPro" id="IPR013785">
    <property type="entry name" value="Aldolase_TIM"/>
</dbReference>
<protein>
    <recommendedName>
        <fullName evidence="9">Thiamine-phosphate synthase</fullName>
        <shortName evidence="9">TP synthase</shortName>
        <shortName evidence="9">TPS</shortName>
        <ecNumber evidence="9">2.5.1.3</ecNumber>
    </recommendedName>
    <alternativeName>
        <fullName evidence="9">Thiamine-phosphate pyrophosphorylase</fullName>
        <shortName evidence="9">TMP pyrophosphorylase</shortName>
        <shortName evidence="9">TMP-PPase</shortName>
    </alternativeName>
</protein>
<sequence>MTPIVITAPEIIQDEVNLWEALFLAGLQRLHVRKPHASVSQLKDMLISLPEKYHFRVILHQHHILTDDFKLGGIHFKSINQPEEFPIKDKNLSRSKSCHTPREILNNYKNYDYVFLSPIFDSISKKGYSSAFYTDEIKTFFQDNPLVKNCIALGGISARNTQECLDLGFAGCALLGSIWEGDDLTPNLISKRFRNNLSHTKPILENTNISSFQFITNDFSELDELEQIRQVCEAGANWIQLRLKNRSTEDIIQLGKHAAEICQHYQATFILNDHAHLVKEIGADGVHLGKADMSPIEARELLGVNYIIGGTANNMDDVHQLHKAGVDYIGLGPFRFTHTKKNLAPVLGLEGYKEILQACQNGNINTPIVAIGGIEVEDTTKLMEIGLNGIALSSSVTSAKNISNTTRNYLKQLINPLCKN</sequence>
<dbReference type="InterPro" id="IPR022998">
    <property type="entry name" value="ThiamineP_synth_TenI"/>
</dbReference>
<dbReference type="CDD" id="cd00564">
    <property type="entry name" value="TMP_TenI"/>
    <property type="match status" value="2"/>
</dbReference>
<dbReference type="SUPFAM" id="SSF51391">
    <property type="entry name" value="Thiamin phosphate synthase"/>
    <property type="match status" value="2"/>
</dbReference>
<dbReference type="GO" id="GO:0000287">
    <property type="term" value="F:magnesium ion binding"/>
    <property type="evidence" value="ECO:0007669"/>
    <property type="project" value="UniProtKB-UniRule"/>
</dbReference>
<evidence type="ECO:0000256" key="4">
    <source>
        <dbReference type="ARBA" id="ARBA00022842"/>
    </source>
</evidence>
<comment type="catalytic activity">
    <reaction evidence="7 9 10">
        <text>2-(2-carboxy-4-methylthiazol-5-yl)ethyl phosphate + 4-amino-2-methyl-5-(diphosphooxymethyl)pyrimidine + 2 H(+) = thiamine phosphate + CO2 + diphosphate</text>
        <dbReference type="Rhea" id="RHEA:47848"/>
        <dbReference type="ChEBI" id="CHEBI:15378"/>
        <dbReference type="ChEBI" id="CHEBI:16526"/>
        <dbReference type="ChEBI" id="CHEBI:33019"/>
        <dbReference type="ChEBI" id="CHEBI:37575"/>
        <dbReference type="ChEBI" id="CHEBI:57841"/>
        <dbReference type="ChEBI" id="CHEBI:62890"/>
        <dbReference type="EC" id="2.5.1.3"/>
    </reaction>
</comment>
<evidence type="ECO:0000259" key="12">
    <source>
        <dbReference type="Pfam" id="PF02581"/>
    </source>
</evidence>
<comment type="function">
    <text evidence="9">Condenses 4-methyl-5-(beta-hydroxyethyl)thiazole monophosphate (THZ-P) and 2-methyl-4-amino-5-hydroxymethyl pyrimidine pyrophosphate (HMP-PP) to form thiamine monophosphate (TMP).</text>
</comment>
<proteinExistence type="inferred from homology"/>
<dbReference type="NCBIfam" id="NF000736">
    <property type="entry name" value="PRK00043.2-3"/>
    <property type="match status" value="1"/>
</dbReference>
<evidence type="ECO:0000256" key="7">
    <source>
        <dbReference type="ARBA" id="ARBA00047851"/>
    </source>
</evidence>
<comment type="catalytic activity">
    <reaction evidence="8 9 10">
        <text>2-[(2R,5Z)-2-carboxy-4-methylthiazol-5(2H)-ylidene]ethyl phosphate + 4-amino-2-methyl-5-(diphosphooxymethyl)pyrimidine + 2 H(+) = thiamine phosphate + CO2 + diphosphate</text>
        <dbReference type="Rhea" id="RHEA:47844"/>
        <dbReference type="ChEBI" id="CHEBI:15378"/>
        <dbReference type="ChEBI" id="CHEBI:16526"/>
        <dbReference type="ChEBI" id="CHEBI:33019"/>
        <dbReference type="ChEBI" id="CHEBI:37575"/>
        <dbReference type="ChEBI" id="CHEBI:57841"/>
        <dbReference type="ChEBI" id="CHEBI:62899"/>
        <dbReference type="EC" id="2.5.1.3"/>
    </reaction>
</comment>
<dbReference type="Pfam" id="PF02581">
    <property type="entry name" value="TMP-TENI"/>
    <property type="match status" value="2"/>
</dbReference>
<dbReference type="InterPro" id="IPR034291">
    <property type="entry name" value="TMP_synthase"/>
</dbReference>